<gene>
    <name evidence="1" type="ORF">LTR69_004797</name>
</gene>
<evidence type="ECO:0000313" key="2">
    <source>
        <dbReference type="Proteomes" id="UP001345691"/>
    </source>
</evidence>
<protein>
    <submittedName>
        <fullName evidence="1">Uncharacterized protein</fullName>
    </submittedName>
</protein>
<accession>A0ABR0JEZ8</accession>
<sequence>MKAMDMALKPMKIALGSLTIMLESCRSLLFTNWAMKKTGVFASEDVPESAWDVVPDKFSQNEEAMKLLKAIGKIPA</sequence>
<reference evidence="1 2" key="1">
    <citation type="submission" date="2023-08" db="EMBL/GenBank/DDBJ databases">
        <title>Black Yeasts Isolated from many extreme environments.</title>
        <authorList>
            <person name="Coleine C."/>
            <person name="Stajich J.E."/>
            <person name="Selbmann L."/>
        </authorList>
    </citation>
    <scope>NUCLEOTIDE SEQUENCE [LARGE SCALE GENOMIC DNA]</scope>
    <source>
        <strain evidence="1 2">CCFEE 6328</strain>
    </source>
</reference>
<dbReference type="Proteomes" id="UP001345691">
    <property type="component" value="Unassembled WGS sequence"/>
</dbReference>
<evidence type="ECO:0000313" key="1">
    <source>
        <dbReference type="EMBL" id="KAK5062438.1"/>
    </source>
</evidence>
<keyword evidence="2" id="KW-1185">Reference proteome</keyword>
<organism evidence="1 2">
    <name type="scientific">Exophiala sideris</name>
    <dbReference type="NCBI Taxonomy" id="1016849"/>
    <lineage>
        <taxon>Eukaryota</taxon>
        <taxon>Fungi</taxon>
        <taxon>Dikarya</taxon>
        <taxon>Ascomycota</taxon>
        <taxon>Pezizomycotina</taxon>
        <taxon>Eurotiomycetes</taxon>
        <taxon>Chaetothyriomycetidae</taxon>
        <taxon>Chaetothyriales</taxon>
        <taxon>Herpotrichiellaceae</taxon>
        <taxon>Exophiala</taxon>
    </lineage>
</organism>
<proteinExistence type="predicted"/>
<comment type="caution">
    <text evidence="1">The sequence shown here is derived from an EMBL/GenBank/DDBJ whole genome shotgun (WGS) entry which is preliminary data.</text>
</comment>
<dbReference type="EMBL" id="JAVRRF010000008">
    <property type="protein sequence ID" value="KAK5062438.1"/>
    <property type="molecule type" value="Genomic_DNA"/>
</dbReference>
<name>A0ABR0JEZ8_9EURO</name>